<evidence type="ECO:0000313" key="2">
    <source>
        <dbReference type="EMBL" id="KAK7038421.1"/>
    </source>
</evidence>
<accession>A0AAW0CHQ6</accession>
<protein>
    <submittedName>
        <fullName evidence="2">Uncharacterized protein</fullName>
    </submittedName>
</protein>
<dbReference type="AlphaFoldDB" id="A0AAW0CHQ6"/>
<organism evidence="2 3">
    <name type="scientific">Favolaschia claudopus</name>
    <dbReference type="NCBI Taxonomy" id="2862362"/>
    <lineage>
        <taxon>Eukaryota</taxon>
        <taxon>Fungi</taxon>
        <taxon>Dikarya</taxon>
        <taxon>Basidiomycota</taxon>
        <taxon>Agaricomycotina</taxon>
        <taxon>Agaricomycetes</taxon>
        <taxon>Agaricomycetidae</taxon>
        <taxon>Agaricales</taxon>
        <taxon>Marasmiineae</taxon>
        <taxon>Mycenaceae</taxon>
        <taxon>Favolaschia</taxon>
    </lineage>
</organism>
<feature type="region of interest" description="Disordered" evidence="1">
    <location>
        <begin position="33"/>
        <end position="54"/>
    </location>
</feature>
<name>A0AAW0CHQ6_9AGAR</name>
<comment type="caution">
    <text evidence="2">The sequence shown here is derived from an EMBL/GenBank/DDBJ whole genome shotgun (WGS) entry which is preliminary data.</text>
</comment>
<sequence>MQDVDENGNLSIAQRFRRFCGYRHLTHVNDTRRPASFSVQQKRDLRRRRDPRISSVPSISSNNFLVQCSQWHSASSTTSLVPPRIRRTIRLTTTGKWKQKAAGKRDRRLSAKARPPAVMVYVPRPAFLRYISKLISLQTFALRAIDFVAPPLPPLARGQRGGEISISSVRRRLRNRLKAGEVRTECLRGACPPIVRVRWRILPFGALCCRPEPQEYITLIGSFSSWFRRRCRCWERGADANEKLESEPFTRYDSPLPMDDVSMGGRVYGVEARPRPRSHSAVDVDIVLCSPSVLDSSSFVLEPEAYVYAEVMLPGNEAEMRVRRRAGCFCRAVRKMLGERAFDVYIHGSAHICHMGGGVRL</sequence>
<reference evidence="2 3" key="1">
    <citation type="journal article" date="2024" name="J Genomics">
        <title>Draft genome sequencing and assembly of Favolaschia claudopus CIRM-BRFM 2984 isolated from oak limbs.</title>
        <authorList>
            <person name="Navarro D."/>
            <person name="Drula E."/>
            <person name="Chaduli D."/>
            <person name="Cazenave R."/>
            <person name="Ahrendt S."/>
            <person name="Wang J."/>
            <person name="Lipzen A."/>
            <person name="Daum C."/>
            <person name="Barry K."/>
            <person name="Grigoriev I.V."/>
            <person name="Favel A."/>
            <person name="Rosso M.N."/>
            <person name="Martin F."/>
        </authorList>
    </citation>
    <scope>NUCLEOTIDE SEQUENCE [LARGE SCALE GENOMIC DNA]</scope>
    <source>
        <strain evidence="2 3">CIRM-BRFM 2984</strain>
    </source>
</reference>
<keyword evidence="3" id="KW-1185">Reference proteome</keyword>
<evidence type="ECO:0000256" key="1">
    <source>
        <dbReference type="SAM" id="MobiDB-lite"/>
    </source>
</evidence>
<dbReference type="EMBL" id="JAWWNJ010000017">
    <property type="protein sequence ID" value="KAK7038421.1"/>
    <property type="molecule type" value="Genomic_DNA"/>
</dbReference>
<evidence type="ECO:0000313" key="3">
    <source>
        <dbReference type="Proteomes" id="UP001362999"/>
    </source>
</evidence>
<dbReference type="Proteomes" id="UP001362999">
    <property type="component" value="Unassembled WGS sequence"/>
</dbReference>
<proteinExistence type="predicted"/>
<gene>
    <name evidence="2" type="ORF">R3P38DRAFT_3182506</name>
</gene>